<accession>A0A9Y2EVE5</accession>
<dbReference type="Proteomes" id="UP001243623">
    <property type="component" value="Chromosome"/>
</dbReference>
<reference evidence="1" key="1">
    <citation type="submission" date="2023-03" db="EMBL/GenBank/DDBJ databases">
        <title>Selenobaculum gbiensis gen. nov. sp. nov., a new bacterium isolated from the gut microbiota of IBD patient.</title>
        <authorList>
            <person name="Yeo S."/>
            <person name="Park H."/>
            <person name="Huh C.S."/>
        </authorList>
    </citation>
    <scope>NUCLEOTIDE SEQUENCE</scope>
    <source>
        <strain evidence="1">ICN-92133</strain>
    </source>
</reference>
<protein>
    <submittedName>
        <fullName evidence="1">Uncharacterized protein</fullName>
    </submittedName>
</protein>
<evidence type="ECO:0000313" key="2">
    <source>
        <dbReference type="Proteomes" id="UP001243623"/>
    </source>
</evidence>
<keyword evidence="2" id="KW-1185">Reference proteome</keyword>
<sequence length="418" mass="48085">MLSAVAVVSAADSASVIETIEVQVIPLQEEHPISDKIARRMQASVYTIGDNVLNGHRVEEIENNKLGYEVLIQDVFNRILIGYSVQKVNLEIGNHTVIKVMVFPWHNVIHNVNVDVEINGVSEDIKPLIMQDIQGIEKIFLNVLQELPIDAVEWVNGILRTGLNEFLSSRIPEFNASFTLVADENNRVDIKVDLYPKGQLIRETNLQIKSGTIPNTIRLMFRPELNKQLEGLVGLPVRFVQRHQSYFIDKLNSVTFDNKNLQKYKVKSAVEMVADHQTQVLYTMDSSEYILTVEGYLDVGKEERNTSIKAHAGRMLDKENELFLEMDFFPHQMEWDFYPGILHSLTSKTKIGFKYDIDERRGILLANQILSDRFSARVEHVPSIQFTEFGLRYHLHDFFDVEYVINDDEKWLRLIGVL</sequence>
<gene>
    <name evidence="1" type="ORF">P3F81_01510</name>
</gene>
<dbReference type="KEGG" id="sgbi:P3F81_01510"/>
<dbReference type="RefSeq" id="WP_147667007.1">
    <property type="nucleotide sequence ID" value="NZ_CP120678.1"/>
</dbReference>
<proteinExistence type="predicted"/>
<evidence type="ECO:0000313" key="1">
    <source>
        <dbReference type="EMBL" id="WIW71029.1"/>
    </source>
</evidence>
<dbReference type="EMBL" id="CP120678">
    <property type="protein sequence ID" value="WIW71029.1"/>
    <property type="molecule type" value="Genomic_DNA"/>
</dbReference>
<organism evidence="1 2">
    <name type="scientific">Selenobaculum gibii</name>
    <dbReference type="NCBI Taxonomy" id="3054208"/>
    <lineage>
        <taxon>Bacteria</taxon>
        <taxon>Bacillati</taxon>
        <taxon>Bacillota</taxon>
        <taxon>Negativicutes</taxon>
        <taxon>Selenomonadales</taxon>
        <taxon>Selenomonadaceae</taxon>
        <taxon>Selenobaculum</taxon>
    </lineage>
</organism>
<name>A0A9Y2EVE5_9FIRM</name>
<dbReference type="AlphaFoldDB" id="A0A9Y2EVE5"/>